<feature type="transmembrane region" description="Helical" evidence="3">
    <location>
        <begin position="96"/>
        <end position="117"/>
    </location>
</feature>
<sequence length="126" mass="14721">MLFGKEKVIVPENKTNLILEGKGYLNTFLSWNETAGSRRGTFYRFSVNIPASNFIAYNLSFQPLLVQRMQKLYLQQTHMWRGTKKRWQCLAEVGQWTISVTTILFLLVNVGPSMFIIKDKDPWRIC</sequence>
<keyword evidence="4" id="KW-1185">Reference proteome</keyword>
<dbReference type="InterPro" id="IPR012334">
    <property type="entry name" value="Pectin_lyas_fold"/>
</dbReference>
<evidence type="ECO:0000256" key="3">
    <source>
        <dbReference type="SAM" id="Phobius"/>
    </source>
</evidence>
<evidence type="ECO:0000256" key="2">
    <source>
        <dbReference type="ARBA" id="ARBA00022512"/>
    </source>
</evidence>
<evidence type="ECO:0000313" key="4">
    <source>
        <dbReference type="Proteomes" id="UP001652623"/>
    </source>
</evidence>
<protein>
    <submittedName>
        <fullName evidence="5">Uncharacterized protein LOC107429770 isoform X5</fullName>
    </submittedName>
</protein>
<dbReference type="GeneID" id="107429770"/>
<keyword evidence="3" id="KW-0812">Transmembrane</keyword>
<dbReference type="RefSeq" id="XP_048319716.1">
    <property type="nucleotide sequence ID" value="XM_048463759.2"/>
</dbReference>
<gene>
    <name evidence="5" type="primary">LOC107429770</name>
</gene>
<evidence type="ECO:0000256" key="1">
    <source>
        <dbReference type="ARBA" id="ARBA00004191"/>
    </source>
</evidence>
<proteinExistence type="predicted"/>
<dbReference type="InterPro" id="IPR011050">
    <property type="entry name" value="Pectin_lyase_fold/virulence"/>
</dbReference>
<dbReference type="Gene3D" id="2.160.20.10">
    <property type="entry name" value="Single-stranded right-handed beta-helix, Pectin lyase-like"/>
    <property type="match status" value="1"/>
</dbReference>
<evidence type="ECO:0000313" key="5">
    <source>
        <dbReference type="RefSeq" id="XP_048319716.1"/>
    </source>
</evidence>
<keyword evidence="2" id="KW-0964">Secreted</keyword>
<comment type="subcellular location">
    <subcellularLocation>
        <location evidence="1">Secreted</location>
        <location evidence="1">Cell wall</location>
    </subcellularLocation>
</comment>
<keyword evidence="3" id="KW-0472">Membrane</keyword>
<name>A0ABM3I369_ZIZJJ</name>
<dbReference type="SUPFAM" id="SSF51126">
    <property type="entry name" value="Pectin lyase-like"/>
    <property type="match status" value="1"/>
</dbReference>
<organism evidence="4 5">
    <name type="scientific">Ziziphus jujuba</name>
    <name type="common">Chinese jujube</name>
    <name type="synonym">Ziziphus sativa</name>
    <dbReference type="NCBI Taxonomy" id="326968"/>
    <lineage>
        <taxon>Eukaryota</taxon>
        <taxon>Viridiplantae</taxon>
        <taxon>Streptophyta</taxon>
        <taxon>Embryophyta</taxon>
        <taxon>Tracheophyta</taxon>
        <taxon>Spermatophyta</taxon>
        <taxon>Magnoliopsida</taxon>
        <taxon>eudicotyledons</taxon>
        <taxon>Gunneridae</taxon>
        <taxon>Pentapetalae</taxon>
        <taxon>rosids</taxon>
        <taxon>fabids</taxon>
        <taxon>Rosales</taxon>
        <taxon>Rhamnaceae</taxon>
        <taxon>Paliureae</taxon>
        <taxon>Ziziphus</taxon>
    </lineage>
</organism>
<keyword evidence="3" id="KW-1133">Transmembrane helix</keyword>
<accession>A0ABM3I369</accession>
<dbReference type="Proteomes" id="UP001652623">
    <property type="component" value="Chromosome 6"/>
</dbReference>
<reference evidence="5" key="1">
    <citation type="submission" date="2025-08" db="UniProtKB">
        <authorList>
            <consortium name="RefSeq"/>
        </authorList>
    </citation>
    <scope>IDENTIFICATION</scope>
    <source>
        <tissue evidence="5">Seedling</tissue>
    </source>
</reference>
<keyword evidence="2" id="KW-0134">Cell wall</keyword>